<accession>A0A160F434</accession>
<keyword evidence="1" id="KW-0812">Transmembrane</keyword>
<evidence type="ECO:0000256" key="1">
    <source>
        <dbReference type="SAM" id="Phobius"/>
    </source>
</evidence>
<keyword evidence="1" id="KW-1133">Transmembrane helix</keyword>
<dbReference type="KEGG" id="aamy:GFC30_2744"/>
<gene>
    <name evidence="2" type="ORF">GFC30_2744</name>
</gene>
<evidence type="ECO:0000313" key="3">
    <source>
        <dbReference type="Proteomes" id="UP000076865"/>
    </source>
</evidence>
<proteinExistence type="predicted"/>
<evidence type="ECO:0000313" key="2">
    <source>
        <dbReference type="EMBL" id="ANB61157.1"/>
    </source>
</evidence>
<keyword evidence="3" id="KW-1185">Reference proteome</keyword>
<dbReference type="Proteomes" id="UP000076865">
    <property type="component" value="Chromosome"/>
</dbReference>
<name>A0A160F434_9BACL</name>
<dbReference type="AlphaFoldDB" id="A0A160F434"/>
<reference evidence="2 3" key="1">
    <citation type="journal article" date="2006" name="Syst. Appl. Microbiol.">
        <title>Anoxybacillus amylolyticus sp. nov., a thermophilic amylase producing bacterium isolated from Mount Rittmann (Antarctica).</title>
        <authorList>
            <person name="Poli A."/>
            <person name="Esposito E."/>
            <person name="Lama L."/>
            <person name="Orlando P."/>
            <person name="Nicolaus G."/>
            <person name="de Appolonia F."/>
            <person name="Gambacorta A."/>
            <person name="Nicolaus B."/>
        </authorList>
    </citation>
    <scope>NUCLEOTIDE SEQUENCE [LARGE SCALE GENOMIC DNA]</scope>
    <source>
        <strain evidence="2 3">DSM 15939</strain>
    </source>
</reference>
<keyword evidence="1" id="KW-0472">Membrane</keyword>
<dbReference type="EMBL" id="CP015438">
    <property type="protein sequence ID" value="ANB61157.1"/>
    <property type="molecule type" value="Genomic_DNA"/>
</dbReference>
<sequence length="47" mass="5760">MNFDILQAVLEIIFQRYMVYLTPVLFLFIVIMFGERLISFLYNVIRR</sequence>
<dbReference type="PATRIC" id="fig|294699.3.peg.2825"/>
<organism evidence="2 3">
    <name type="scientific">Anoxybacteroides amylolyticum</name>
    <dbReference type="NCBI Taxonomy" id="294699"/>
    <lineage>
        <taxon>Bacteria</taxon>
        <taxon>Bacillati</taxon>
        <taxon>Bacillota</taxon>
        <taxon>Bacilli</taxon>
        <taxon>Bacillales</taxon>
        <taxon>Anoxybacillaceae</taxon>
        <taxon>Anoxybacteroides</taxon>
    </lineage>
</organism>
<protein>
    <submittedName>
        <fullName evidence="2">Uncharacterized protein</fullName>
    </submittedName>
</protein>
<feature type="transmembrane region" description="Helical" evidence="1">
    <location>
        <begin position="20"/>
        <end position="45"/>
    </location>
</feature>